<feature type="compositionally biased region" description="Gly residues" evidence="6">
    <location>
        <begin position="367"/>
        <end position="376"/>
    </location>
</feature>
<evidence type="ECO:0000256" key="5">
    <source>
        <dbReference type="ARBA" id="ARBA00038359"/>
    </source>
</evidence>
<dbReference type="Pfam" id="PF20684">
    <property type="entry name" value="Fung_rhodopsin"/>
    <property type="match status" value="1"/>
</dbReference>
<dbReference type="PANTHER" id="PTHR33048">
    <property type="entry name" value="PTH11-LIKE INTEGRAL MEMBRANE PROTEIN (AFU_ORTHOLOGUE AFUA_5G11245)"/>
    <property type="match status" value="1"/>
</dbReference>
<comment type="similarity">
    <text evidence="5">Belongs to the SAT4 family.</text>
</comment>
<name>A0A3N4K7T9_9PEZI</name>
<evidence type="ECO:0000256" key="2">
    <source>
        <dbReference type="ARBA" id="ARBA00022692"/>
    </source>
</evidence>
<dbReference type="InParanoid" id="A0A3N4K7T9"/>
<dbReference type="EMBL" id="ML119269">
    <property type="protein sequence ID" value="RPB06596.1"/>
    <property type="molecule type" value="Genomic_DNA"/>
</dbReference>
<evidence type="ECO:0000256" key="7">
    <source>
        <dbReference type="SAM" id="Phobius"/>
    </source>
</evidence>
<dbReference type="PANTHER" id="PTHR33048:SF2">
    <property type="entry name" value="SRPK"/>
    <property type="match status" value="1"/>
</dbReference>
<feature type="transmembrane region" description="Helical" evidence="7">
    <location>
        <begin position="197"/>
        <end position="219"/>
    </location>
</feature>
<sequence length="392" mass="43353">MDVFGVGEINQQASTFQTDVHIHRMSAYVVESWTLFSVGAVVIFMRLVARLKMVGFAGLKPDDYLMFIGLIVYAVESTMAHLVGIAGGSNFGLTEVEREALTPHQVQMRVMGTKAFMVGWFTYTGLIYILKLCMVFFFKRVTFGLDRQGLIRSCFVSVGVTWIVIILTLFLTCRPWYKSFQVVPDPGLMCQIENPVYYLVVLILNLFTDGLIISVPLPLLLRTRMPIQRKMFLVIMFSAGIFVMIAAVLRCGFSLTDSKNSSTAAIWACRETFVAVLVGNGPMIRPIFSQRFWNGRPSTFENSHSSGASNPRSIELANRKLRMGSTTLNTSDSMEHIVDPEPALMIKTEVSYEVSSQEAGSFERGIGSPGLGGRNGAGNLYNGYSATVSGNV</sequence>
<reference evidence="9 10" key="1">
    <citation type="journal article" date="2018" name="Nat. Ecol. Evol.">
        <title>Pezizomycetes genomes reveal the molecular basis of ectomycorrhizal truffle lifestyle.</title>
        <authorList>
            <person name="Murat C."/>
            <person name="Payen T."/>
            <person name="Noel B."/>
            <person name="Kuo A."/>
            <person name="Morin E."/>
            <person name="Chen J."/>
            <person name="Kohler A."/>
            <person name="Krizsan K."/>
            <person name="Balestrini R."/>
            <person name="Da Silva C."/>
            <person name="Montanini B."/>
            <person name="Hainaut M."/>
            <person name="Levati E."/>
            <person name="Barry K.W."/>
            <person name="Belfiori B."/>
            <person name="Cichocki N."/>
            <person name="Clum A."/>
            <person name="Dockter R.B."/>
            <person name="Fauchery L."/>
            <person name="Guy J."/>
            <person name="Iotti M."/>
            <person name="Le Tacon F."/>
            <person name="Lindquist E.A."/>
            <person name="Lipzen A."/>
            <person name="Malagnac F."/>
            <person name="Mello A."/>
            <person name="Molinier V."/>
            <person name="Miyauchi S."/>
            <person name="Poulain J."/>
            <person name="Riccioni C."/>
            <person name="Rubini A."/>
            <person name="Sitrit Y."/>
            <person name="Splivallo R."/>
            <person name="Traeger S."/>
            <person name="Wang M."/>
            <person name="Zifcakova L."/>
            <person name="Wipf D."/>
            <person name="Zambonelli A."/>
            <person name="Paolocci F."/>
            <person name="Nowrousian M."/>
            <person name="Ottonello S."/>
            <person name="Baldrian P."/>
            <person name="Spatafora J.W."/>
            <person name="Henrissat B."/>
            <person name="Nagy L.G."/>
            <person name="Aury J.M."/>
            <person name="Wincker P."/>
            <person name="Grigoriev I.V."/>
            <person name="Bonfante P."/>
            <person name="Martin F.M."/>
        </authorList>
    </citation>
    <scope>NUCLEOTIDE SEQUENCE [LARGE SCALE GENOMIC DNA]</scope>
    <source>
        <strain evidence="9 10">CCBAS932</strain>
    </source>
</reference>
<organism evidence="9 10">
    <name type="scientific">Morchella conica CCBAS932</name>
    <dbReference type="NCBI Taxonomy" id="1392247"/>
    <lineage>
        <taxon>Eukaryota</taxon>
        <taxon>Fungi</taxon>
        <taxon>Dikarya</taxon>
        <taxon>Ascomycota</taxon>
        <taxon>Pezizomycotina</taxon>
        <taxon>Pezizomycetes</taxon>
        <taxon>Pezizales</taxon>
        <taxon>Morchellaceae</taxon>
        <taxon>Morchella</taxon>
    </lineage>
</organism>
<dbReference type="OrthoDB" id="3903189at2759"/>
<feature type="transmembrane region" description="Helical" evidence="7">
    <location>
        <begin position="231"/>
        <end position="249"/>
    </location>
</feature>
<dbReference type="InterPro" id="IPR052337">
    <property type="entry name" value="SAT4-like"/>
</dbReference>
<comment type="subcellular location">
    <subcellularLocation>
        <location evidence="1">Membrane</location>
        <topology evidence="1">Multi-pass membrane protein</topology>
    </subcellularLocation>
</comment>
<dbReference type="InterPro" id="IPR049326">
    <property type="entry name" value="Rhodopsin_dom_fungi"/>
</dbReference>
<protein>
    <recommendedName>
        <fullName evidence="8">Rhodopsin domain-containing protein</fullName>
    </recommendedName>
</protein>
<feature type="transmembrane region" description="Helical" evidence="7">
    <location>
        <begin position="33"/>
        <end position="52"/>
    </location>
</feature>
<feature type="transmembrane region" description="Helical" evidence="7">
    <location>
        <begin position="64"/>
        <end position="86"/>
    </location>
</feature>
<evidence type="ECO:0000313" key="10">
    <source>
        <dbReference type="Proteomes" id="UP000277580"/>
    </source>
</evidence>
<feature type="domain" description="Rhodopsin" evidence="8">
    <location>
        <begin position="45"/>
        <end position="289"/>
    </location>
</feature>
<evidence type="ECO:0000256" key="6">
    <source>
        <dbReference type="SAM" id="MobiDB-lite"/>
    </source>
</evidence>
<evidence type="ECO:0000313" key="9">
    <source>
        <dbReference type="EMBL" id="RPB06596.1"/>
    </source>
</evidence>
<evidence type="ECO:0000259" key="8">
    <source>
        <dbReference type="Pfam" id="PF20684"/>
    </source>
</evidence>
<evidence type="ECO:0000256" key="3">
    <source>
        <dbReference type="ARBA" id="ARBA00022989"/>
    </source>
</evidence>
<dbReference type="Proteomes" id="UP000277580">
    <property type="component" value="Unassembled WGS sequence"/>
</dbReference>
<dbReference type="GO" id="GO:0016020">
    <property type="term" value="C:membrane"/>
    <property type="evidence" value="ECO:0007669"/>
    <property type="project" value="UniProtKB-SubCell"/>
</dbReference>
<keyword evidence="3 7" id="KW-1133">Transmembrane helix</keyword>
<keyword evidence="4 7" id="KW-0472">Membrane</keyword>
<evidence type="ECO:0000256" key="1">
    <source>
        <dbReference type="ARBA" id="ARBA00004141"/>
    </source>
</evidence>
<feature type="transmembrane region" description="Helical" evidence="7">
    <location>
        <begin position="150"/>
        <end position="177"/>
    </location>
</feature>
<keyword evidence="2 7" id="KW-0812">Transmembrane</keyword>
<keyword evidence="10" id="KW-1185">Reference proteome</keyword>
<gene>
    <name evidence="9" type="ORF">P167DRAFT_540697</name>
</gene>
<dbReference type="AlphaFoldDB" id="A0A3N4K7T9"/>
<feature type="transmembrane region" description="Helical" evidence="7">
    <location>
        <begin position="117"/>
        <end position="138"/>
    </location>
</feature>
<proteinExistence type="inferred from homology"/>
<accession>A0A3N4K7T9</accession>
<evidence type="ECO:0000256" key="4">
    <source>
        <dbReference type="ARBA" id="ARBA00023136"/>
    </source>
</evidence>
<feature type="region of interest" description="Disordered" evidence="6">
    <location>
        <begin position="359"/>
        <end position="379"/>
    </location>
</feature>